<accession>A0ACC0WJZ5</accession>
<sequence length="248" mass="28647">MDWEAPVPIWMDSINIGMDELAVSDLMVSMPYDMNETPLLSTPKVNTFVSTLTEPSSSSSPFLDVEGILPDNMMLNVKDITLRNNSSVAPTRSVVRRKSSAKSARRSSRKVKPDPSDRDQRRKDKQRGYETSYRKRQKNKRDRDQAEWVQLETQLRKLLTKRTSFVVVQSSMENANERSTKSILCHRYFELLQEERALREAKALDDCVLAENQALAFWGGANSKTRDMREKINTFPTLRGCHMFEFSW</sequence>
<protein>
    <submittedName>
        <fullName evidence="1">Uncharacterized protein</fullName>
    </submittedName>
</protein>
<evidence type="ECO:0000313" key="1">
    <source>
        <dbReference type="EMBL" id="KAI9919195.1"/>
    </source>
</evidence>
<dbReference type="Proteomes" id="UP001163321">
    <property type="component" value="Chromosome 12"/>
</dbReference>
<gene>
    <name evidence="1" type="ORF">PsorP6_012128</name>
</gene>
<organism evidence="1 2">
    <name type="scientific">Peronosclerospora sorghi</name>
    <dbReference type="NCBI Taxonomy" id="230839"/>
    <lineage>
        <taxon>Eukaryota</taxon>
        <taxon>Sar</taxon>
        <taxon>Stramenopiles</taxon>
        <taxon>Oomycota</taxon>
        <taxon>Peronosporomycetes</taxon>
        <taxon>Peronosporales</taxon>
        <taxon>Peronosporaceae</taxon>
        <taxon>Peronosclerospora</taxon>
    </lineage>
</organism>
<proteinExistence type="predicted"/>
<reference evidence="1 2" key="1">
    <citation type="journal article" date="2022" name="bioRxiv">
        <title>The genome of the oomycete Peronosclerospora sorghi, a cosmopolitan pathogen of maize and sorghum, is inflated with dispersed pseudogenes.</title>
        <authorList>
            <person name="Fletcher K."/>
            <person name="Martin F."/>
            <person name="Isakeit T."/>
            <person name="Cavanaugh K."/>
            <person name="Magill C."/>
            <person name="Michelmore R."/>
        </authorList>
    </citation>
    <scope>NUCLEOTIDE SEQUENCE [LARGE SCALE GENOMIC DNA]</scope>
    <source>
        <strain evidence="1">P6</strain>
    </source>
</reference>
<comment type="caution">
    <text evidence="1">The sequence shown here is derived from an EMBL/GenBank/DDBJ whole genome shotgun (WGS) entry which is preliminary data.</text>
</comment>
<dbReference type="EMBL" id="CM047591">
    <property type="protein sequence ID" value="KAI9919195.1"/>
    <property type="molecule type" value="Genomic_DNA"/>
</dbReference>
<name>A0ACC0WJZ5_9STRA</name>
<evidence type="ECO:0000313" key="2">
    <source>
        <dbReference type="Proteomes" id="UP001163321"/>
    </source>
</evidence>
<keyword evidence="2" id="KW-1185">Reference proteome</keyword>